<reference evidence="2" key="1">
    <citation type="submission" date="2020-07" db="EMBL/GenBank/DDBJ databases">
        <authorList>
            <person name="Lin J."/>
        </authorList>
    </citation>
    <scope>NUCLEOTIDE SEQUENCE</scope>
</reference>
<feature type="region of interest" description="Disordered" evidence="1">
    <location>
        <begin position="1"/>
        <end position="45"/>
    </location>
</feature>
<feature type="compositionally biased region" description="Basic and acidic residues" evidence="1">
    <location>
        <begin position="1"/>
        <end position="11"/>
    </location>
</feature>
<name>A0A6V7QBY7_ANACO</name>
<dbReference type="InterPro" id="IPR040305">
    <property type="entry name" value="At1g75730-like"/>
</dbReference>
<evidence type="ECO:0000256" key="1">
    <source>
        <dbReference type="SAM" id="MobiDB-lite"/>
    </source>
</evidence>
<dbReference type="AlphaFoldDB" id="A0A6V7QBY7"/>
<organism evidence="2">
    <name type="scientific">Ananas comosus var. bracteatus</name>
    <name type="common">red pineapple</name>
    <dbReference type="NCBI Taxonomy" id="296719"/>
    <lineage>
        <taxon>Eukaryota</taxon>
        <taxon>Viridiplantae</taxon>
        <taxon>Streptophyta</taxon>
        <taxon>Embryophyta</taxon>
        <taxon>Tracheophyta</taxon>
        <taxon>Spermatophyta</taxon>
        <taxon>Magnoliopsida</taxon>
        <taxon>Liliopsida</taxon>
        <taxon>Poales</taxon>
        <taxon>Bromeliaceae</taxon>
        <taxon>Bromelioideae</taxon>
        <taxon>Ananas</taxon>
    </lineage>
</organism>
<proteinExistence type="predicted"/>
<dbReference type="PANTHER" id="PTHR34792">
    <property type="entry name" value="OS02G0121500 PROTEIN"/>
    <property type="match status" value="1"/>
</dbReference>
<dbReference type="PANTHER" id="PTHR34792:SF1">
    <property type="entry name" value="OS02G0121500 PROTEIN"/>
    <property type="match status" value="1"/>
</dbReference>
<evidence type="ECO:0000313" key="2">
    <source>
        <dbReference type="EMBL" id="CAD1840560.1"/>
    </source>
</evidence>
<sequence length="496" mass="54813">MDKERSRDVLLRGRSSPAKRQQMMRGSSTSPPVGGSEGEEGEPFNPLLRPLASVVIEECDAVDPALVPRKLRSAMNKRGNQSASPPLLDVEKKQHLPFDAMGNSKQKKHGEVRENLSSGNAMSFPSSLGVSVQCYSGNRSLQQTKSDIPLLPPPKTDGNHWLFGSAVSDMKVNKERLAKKSTEKEAAPSVQHRLSNTNHGHMAVPSSYIGAVFPDTSIGVARPSPTGNHDKLPISNFGHKKSWKNCATHVYIGHLIEVYQNKEKMQASSATPLDRSKPGVGSKPRDGLQNGFNFVSPPKPRDGLQNGFNFVSPPAKNITFVDRNVHEVKMHASHNGRLLPIHHQRPDIHETHSQPRMGYDLLSLSAGHEAHISGNGMRTSGQLHAPFLQPHVPPQHSAMPFPFSHIPYTQPYPENLVSPANQQIQLQLPHYVGNPFYVSYGNIPGSSPKLQQQQQQQQQQQKHFSPVHMAQYRPPWSNGKLHDSSSLAPIQLRLRP</sequence>
<protein>
    <submittedName>
        <fullName evidence="2">Uncharacterized protein</fullName>
    </submittedName>
</protein>
<dbReference type="EMBL" id="LR862135">
    <property type="protein sequence ID" value="CAD1840560.1"/>
    <property type="molecule type" value="Genomic_DNA"/>
</dbReference>
<feature type="region of interest" description="Disordered" evidence="1">
    <location>
        <begin position="444"/>
        <end position="496"/>
    </location>
</feature>
<feature type="region of interest" description="Disordered" evidence="1">
    <location>
        <begin position="267"/>
        <end position="298"/>
    </location>
</feature>
<feature type="compositionally biased region" description="Low complexity" evidence="1">
    <location>
        <begin position="451"/>
        <end position="461"/>
    </location>
</feature>
<feature type="region of interest" description="Disordered" evidence="1">
    <location>
        <begin position="179"/>
        <end position="200"/>
    </location>
</feature>
<gene>
    <name evidence="2" type="ORF">CB5_LOCUS23771</name>
</gene>
<accession>A0A6V7QBY7</accession>